<comment type="subcellular location">
    <subcellularLocation>
        <location evidence="1">Nucleus</location>
    </subcellularLocation>
</comment>
<dbReference type="PROSITE" id="PS50157">
    <property type="entry name" value="ZINC_FINGER_C2H2_2"/>
    <property type="match status" value="4"/>
</dbReference>
<dbReference type="GO" id="GO:0000978">
    <property type="term" value="F:RNA polymerase II cis-regulatory region sequence-specific DNA binding"/>
    <property type="evidence" value="ECO:0007669"/>
    <property type="project" value="TreeGrafter"/>
</dbReference>
<keyword evidence="2" id="KW-0479">Metal-binding</keyword>
<dbReference type="GO" id="GO:0005634">
    <property type="term" value="C:nucleus"/>
    <property type="evidence" value="ECO:0007669"/>
    <property type="project" value="UniProtKB-SubCell"/>
</dbReference>
<dbReference type="Pfam" id="PF12874">
    <property type="entry name" value="zf-met"/>
    <property type="match status" value="1"/>
</dbReference>
<name>A0A3B4UIR6_SERDU</name>
<feature type="region of interest" description="Disordered" evidence="8">
    <location>
        <begin position="1"/>
        <end position="31"/>
    </location>
</feature>
<evidence type="ECO:0000256" key="1">
    <source>
        <dbReference type="ARBA" id="ARBA00004123"/>
    </source>
</evidence>
<organism evidence="10 11">
    <name type="scientific">Seriola dumerili</name>
    <name type="common">Greater amberjack</name>
    <name type="synonym">Caranx dumerili</name>
    <dbReference type="NCBI Taxonomy" id="41447"/>
    <lineage>
        <taxon>Eukaryota</taxon>
        <taxon>Metazoa</taxon>
        <taxon>Chordata</taxon>
        <taxon>Craniata</taxon>
        <taxon>Vertebrata</taxon>
        <taxon>Euteleostomi</taxon>
        <taxon>Actinopterygii</taxon>
        <taxon>Neopterygii</taxon>
        <taxon>Teleostei</taxon>
        <taxon>Neoteleostei</taxon>
        <taxon>Acanthomorphata</taxon>
        <taxon>Carangaria</taxon>
        <taxon>Carangiformes</taxon>
        <taxon>Carangidae</taxon>
        <taxon>Seriola</taxon>
    </lineage>
</organism>
<evidence type="ECO:0000256" key="5">
    <source>
        <dbReference type="ARBA" id="ARBA00022833"/>
    </source>
</evidence>
<dbReference type="PANTHER" id="PTHR24388">
    <property type="entry name" value="ZINC FINGER PROTEIN"/>
    <property type="match status" value="1"/>
</dbReference>
<sequence>MFNRQCQTKTEPEPESSKSVERNSTLAENSEFSCPECNETFVQGSLLAAHHENEHSKILEAADHQADELVSVDQVPEQVDVGLNGSGSRPSTLKGKAHQCPLCSMTFAKARGLRAHKWQAHSSTTKGKNKVPLSTKKESIPMRSEVRNTEDSSAVDNTTVMSSYLVAKKNSPVDRGRKKIRSAPPPVKSVSCLDCGKQCSSAGALLDHKKRSKPPRCDQCNKDFSSMKSWMSHIDIHKEKPFWCLSCAKGFRDEVSLDKHLQSHSLRQHKCNICHKRFQMSAQLMNHYNTHTGAKPYQCPFCGKTFSHGIQHKYQKNNSLQM</sequence>
<dbReference type="GO" id="GO:0000981">
    <property type="term" value="F:DNA-binding transcription factor activity, RNA polymerase II-specific"/>
    <property type="evidence" value="ECO:0007669"/>
    <property type="project" value="TreeGrafter"/>
</dbReference>
<protein>
    <recommendedName>
        <fullName evidence="9">C2H2-type domain-containing protein</fullName>
    </recommendedName>
</protein>
<dbReference type="AlphaFoldDB" id="A0A3B4UIR6"/>
<keyword evidence="6" id="KW-0539">Nucleus</keyword>
<feature type="domain" description="C2H2-type" evidence="9">
    <location>
        <begin position="98"/>
        <end position="126"/>
    </location>
</feature>
<dbReference type="PANTHER" id="PTHR24388:SF53">
    <property type="entry name" value="CHORION TRANSCRIPTION FACTOR CF2-RELATED"/>
    <property type="match status" value="1"/>
</dbReference>
<accession>A0A3B4UIR6</accession>
<dbReference type="SMART" id="SM00355">
    <property type="entry name" value="ZnF_C2H2"/>
    <property type="match status" value="7"/>
</dbReference>
<evidence type="ECO:0000256" key="3">
    <source>
        <dbReference type="ARBA" id="ARBA00022737"/>
    </source>
</evidence>
<feature type="domain" description="C2H2-type" evidence="9">
    <location>
        <begin position="32"/>
        <end position="56"/>
    </location>
</feature>
<evidence type="ECO:0000256" key="8">
    <source>
        <dbReference type="SAM" id="MobiDB-lite"/>
    </source>
</evidence>
<evidence type="ECO:0000256" key="4">
    <source>
        <dbReference type="ARBA" id="ARBA00022771"/>
    </source>
</evidence>
<evidence type="ECO:0000256" key="7">
    <source>
        <dbReference type="PROSITE-ProRule" id="PRU00042"/>
    </source>
</evidence>
<dbReference type="Ensembl" id="ENSSDUT00000018594.1">
    <property type="protein sequence ID" value="ENSSDUP00000018262.1"/>
    <property type="gene ID" value="ENSSDUG00000013335.1"/>
</dbReference>
<keyword evidence="11" id="KW-1185">Reference proteome</keyword>
<evidence type="ECO:0000256" key="2">
    <source>
        <dbReference type="ARBA" id="ARBA00022723"/>
    </source>
</evidence>
<keyword evidence="4 7" id="KW-0863">Zinc-finger</keyword>
<dbReference type="OMA" id="HHENEHS"/>
<reference evidence="10" key="1">
    <citation type="submission" date="2025-08" db="UniProtKB">
        <authorList>
            <consortium name="Ensembl"/>
        </authorList>
    </citation>
    <scope>IDENTIFICATION</scope>
</reference>
<dbReference type="InterPro" id="IPR013087">
    <property type="entry name" value="Znf_C2H2_type"/>
</dbReference>
<keyword evidence="3" id="KW-0677">Repeat</keyword>
<dbReference type="Gene3D" id="3.30.160.60">
    <property type="entry name" value="Classic Zinc Finger"/>
    <property type="match status" value="5"/>
</dbReference>
<dbReference type="GeneTree" id="ENSGT01150000286918"/>
<evidence type="ECO:0000313" key="10">
    <source>
        <dbReference type="Ensembl" id="ENSSDUP00000018262.1"/>
    </source>
</evidence>
<dbReference type="InterPro" id="IPR036236">
    <property type="entry name" value="Znf_C2H2_sf"/>
</dbReference>
<proteinExistence type="predicted"/>
<reference evidence="10" key="2">
    <citation type="submission" date="2025-09" db="UniProtKB">
        <authorList>
            <consortium name="Ensembl"/>
        </authorList>
    </citation>
    <scope>IDENTIFICATION</scope>
</reference>
<dbReference type="Proteomes" id="UP000261420">
    <property type="component" value="Unplaced"/>
</dbReference>
<evidence type="ECO:0000259" key="9">
    <source>
        <dbReference type="PROSITE" id="PS50157"/>
    </source>
</evidence>
<dbReference type="PROSITE" id="PS00028">
    <property type="entry name" value="ZINC_FINGER_C2H2_1"/>
    <property type="match status" value="4"/>
</dbReference>
<dbReference type="SUPFAM" id="SSF57667">
    <property type="entry name" value="beta-beta-alpha zinc fingers"/>
    <property type="match status" value="2"/>
</dbReference>
<dbReference type="FunFam" id="3.30.160.60:FF:000145">
    <property type="entry name" value="Zinc finger protein 574"/>
    <property type="match status" value="1"/>
</dbReference>
<keyword evidence="5" id="KW-0862">Zinc</keyword>
<evidence type="ECO:0000256" key="6">
    <source>
        <dbReference type="ARBA" id="ARBA00023242"/>
    </source>
</evidence>
<feature type="compositionally biased region" description="Polar residues" evidence="8">
    <location>
        <begin position="22"/>
        <end position="31"/>
    </location>
</feature>
<feature type="compositionally biased region" description="Basic and acidic residues" evidence="8">
    <location>
        <begin position="10"/>
        <end position="21"/>
    </location>
</feature>
<dbReference type="Pfam" id="PF13912">
    <property type="entry name" value="zf-C2H2_6"/>
    <property type="match status" value="1"/>
</dbReference>
<evidence type="ECO:0000313" key="11">
    <source>
        <dbReference type="Proteomes" id="UP000261420"/>
    </source>
</evidence>
<dbReference type="Pfam" id="PF00096">
    <property type="entry name" value="zf-C2H2"/>
    <property type="match status" value="2"/>
</dbReference>
<feature type="domain" description="C2H2-type" evidence="9">
    <location>
        <begin position="269"/>
        <end position="296"/>
    </location>
</feature>
<feature type="domain" description="C2H2-type" evidence="9">
    <location>
        <begin position="242"/>
        <end position="269"/>
    </location>
</feature>
<dbReference type="InterPro" id="IPR050527">
    <property type="entry name" value="Snail/Krueppel_Znf"/>
</dbReference>
<dbReference type="GO" id="GO:0008270">
    <property type="term" value="F:zinc ion binding"/>
    <property type="evidence" value="ECO:0007669"/>
    <property type="project" value="UniProtKB-KW"/>
</dbReference>